<dbReference type="Gene3D" id="2.60.40.230">
    <property type="entry name" value="Neocarzinostatin-like"/>
    <property type="match status" value="1"/>
</dbReference>
<evidence type="ECO:0000313" key="4">
    <source>
        <dbReference type="EMBL" id="MEH1547029.1"/>
    </source>
</evidence>
<dbReference type="Pfam" id="PF04213">
    <property type="entry name" value="HtaA"/>
    <property type="match status" value="1"/>
</dbReference>
<proteinExistence type="predicted"/>
<feature type="chain" id="PRO_5044289786" evidence="2">
    <location>
        <begin position="32"/>
        <end position="470"/>
    </location>
</feature>
<evidence type="ECO:0000256" key="2">
    <source>
        <dbReference type="SAM" id="SignalP"/>
    </source>
</evidence>
<feature type="compositionally biased region" description="Low complexity" evidence="1">
    <location>
        <begin position="177"/>
        <end position="223"/>
    </location>
</feature>
<accession>A0AB35XI41</accession>
<dbReference type="AlphaFoldDB" id="A0AB35XI41"/>
<evidence type="ECO:0000259" key="3">
    <source>
        <dbReference type="Pfam" id="PF04213"/>
    </source>
</evidence>
<comment type="caution">
    <text evidence="4">The sequence shown here is derived from an EMBL/GenBank/DDBJ whole genome shotgun (WGS) entry which is preliminary data.</text>
</comment>
<dbReference type="Proteomes" id="UP001309299">
    <property type="component" value="Unassembled WGS sequence"/>
</dbReference>
<dbReference type="RefSeq" id="WP_016667337.1">
    <property type="nucleotide sequence ID" value="NZ_CABKSM010000001.1"/>
</dbReference>
<sequence>MTTSAMRRLVASVLGAMLTLAGALVAPAAWATDGPTVTVSQASRDGGKVTITGKGFATKGTGVYVAVAPASVKQFYGNSDKFVGYDPNKPMTESTSTIWVHPPAMKDVGSKFTQGAPMAADGSFTIKMYVPAFEKDKGYVVLTSKAHGVGMRDKSDDTRTPVTYQAAPVPPAPKPSIAPSTPVKPSTPSKSSKPVEPSMPAKPSVSAKPSPTLKSAPVKPVVTTPAPHRTITRKVCTNGRSKVTAGSLRWGLRTSFTSYLRGPIANGSWKLSDGADWNGSAFTFPLRSGSFDPATKSGTLNYSGTVHMTGHNGILDMTISNPTLVIKGSTGHVYMTVKSSSMDGRKTDYGRVDFATFSTSTSGNVKINGSSVKLTAQGAKAFAGFYKAGEPMDSLSSSVTLPAEKVCHDVTIDAVTGKVISGGPGSGRGLPATGALGPSTARGDLAAASSLAFIVVISTVAACRRRYAER</sequence>
<feature type="domain" description="Htaa" evidence="3">
    <location>
        <begin position="246"/>
        <end position="397"/>
    </location>
</feature>
<name>A0AB35XI41_9ACTN</name>
<gene>
    <name evidence="4" type="ORF">V7F78_08410</name>
</gene>
<reference evidence="4" key="1">
    <citation type="submission" date="2024-02" db="EMBL/GenBank/DDBJ databases">
        <title>Bacterial skin colonization with Propionibacterium avidum as a risk factor for Periprosthetic Joint Infections - a single-center prospective study.</title>
        <authorList>
            <person name="Achermann Y."/>
        </authorList>
    </citation>
    <scope>NUCLEOTIDE SEQUENCE</scope>
    <source>
        <strain evidence="4">PAVI-2017310195</strain>
    </source>
</reference>
<dbReference type="EMBL" id="JBAKUA010000011">
    <property type="protein sequence ID" value="MEH1547029.1"/>
    <property type="molecule type" value="Genomic_DNA"/>
</dbReference>
<feature type="compositionally biased region" description="Basic and acidic residues" evidence="1">
    <location>
        <begin position="150"/>
        <end position="159"/>
    </location>
</feature>
<feature type="signal peptide" evidence="2">
    <location>
        <begin position="1"/>
        <end position="31"/>
    </location>
</feature>
<keyword evidence="2" id="KW-0732">Signal</keyword>
<evidence type="ECO:0000256" key="1">
    <source>
        <dbReference type="SAM" id="MobiDB-lite"/>
    </source>
</evidence>
<feature type="region of interest" description="Disordered" evidence="1">
    <location>
        <begin position="147"/>
        <end position="223"/>
    </location>
</feature>
<dbReference type="InterPro" id="IPR007331">
    <property type="entry name" value="Htaa"/>
</dbReference>
<protein>
    <submittedName>
        <fullName evidence="4">HtaA domain-containing protein</fullName>
    </submittedName>
</protein>
<organism evidence="4 5">
    <name type="scientific">Cutibacterium avidum</name>
    <dbReference type="NCBI Taxonomy" id="33010"/>
    <lineage>
        <taxon>Bacteria</taxon>
        <taxon>Bacillati</taxon>
        <taxon>Actinomycetota</taxon>
        <taxon>Actinomycetes</taxon>
        <taxon>Propionibacteriales</taxon>
        <taxon>Propionibacteriaceae</taxon>
        <taxon>Cutibacterium</taxon>
    </lineage>
</organism>
<evidence type="ECO:0000313" key="5">
    <source>
        <dbReference type="Proteomes" id="UP001309299"/>
    </source>
</evidence>